<dbReference type="Proteomes" id="UP000625682">
    <property type="component" value="Unassembled WGS sequence"/>
</dbReference>
<evidence type="ECO:0000313" key="2">
    <source>
        <dbReference type="Proteomes" id="UP000625682"/>
    </source>
</evidence>
<reference evidence="1" key="1">
    <citation type="journal article" date="2014" name="Int. J. Syst. Evol. Microbiol.">
        <title>Complete genome sequence of Corynebacterium casei LMG S-19264T (=DSM 44701T), isolated from a smear-ripened cheese.</title>
        <authorList>
            <consortium name="US DOE Joint Genome Institute (JGI-PGF)"/>
            <person name="Walter F."/>
            <person name="Albersmeier A."/>
            <person name="Kalinowski J."/>
            <person name="Ruckert C."/>
        </authorList>
    </citation>
    <scope>NUCLEOTIDE SEQUENCE</scope>
    <source>
        <strain evidence="1">CGMCC 4.7272</strain>
    </source>
</reference>
<evidence type="ECO:0000313" key="1">
    <source>
        <dbReference type="EMBL" id="GGJ36989.1"/>
    </source>
</evidence>
<dbReference type="AlphaFoldDB" id="A0A917KZ70"/>
<dbReference type="EMBL" id="BMMU01000011">
    <property type="protein sequence ID" value="GGJ36989.1"/>
    <property type="molecule type" value="Genomic_DNA"/>
</dbReference>
<sequence length="63" mass="6307">MLAVMAGPFSLVPTAAGFQSITDDAADREADGCGGGLAALVRAVVTVYPAGYFIGRFAADQVG</sequence>
<reference evidence="1" key="2">
    <citation type="submission" date="2020-09" db="EMBL/GenBank/DDBJ databases">
        <authorList>
            <person name="Sun Q."/>
            <person name="Zhou Y."/>
        </authorList>
    </citation>
    <scope>NUCLEOTIDE SEQUENCE</scope>
    <source>
        <strain evidence="1">CGMCC 4.7272</strain>
    </source>
</reference>
<accession>A0A917KZ70</accession>
<protein>
    <submittedName>
        <fullName evidence="1">Uncharacterized protein</fullName>
    </submittedName>
</protein>
<keyword evidence="2" id="KW-1185">Reference proteome</keyword>
<proteinExistence type="predicted"/>
<organism evidence="1 2">
    <name type="scientific">Streptomyces lacrimifluminis</name>
    <dbReference type="NCBI Taxonomy" id="1500077"/>
    <lineage>
        <taxon>Bacteria</taxon>
        <taxon>Bacillati</taxon>
        <taxon>Actinomycetota</taxon>
        <taxon>Actinomycetes</taxon>
        <taxon>Kitasatosporales</taxon>
        <taxon>Streptomycetaceae</taxon>
        <taxon>Streptomyces</taxon>
    </lineage>
</organism>
<name>A0A917KZ70_9ACTN</name>
<comment type="caution">
    <text evidence="1">The sequence shown here is derived from an EMBL/GenBank/DDBJ whole genome shotgun (WGS) entry which is preliminary data.</text>
</comment>
<gene>
    <name evidence="1" type="ORF">GCM10012282_37180</name>
</gene>